<feature type="region of interest" description="Disordered" evidence="10">
    <location>
        <begin position="954"/>
        <end position="976"/>
    </location>
</feature>
<dbReference type="PANTHER" id="PTHR22931">
    <property type="entry name" value="PHOSPHOENOLPYRUVATE DIKINASE-RELATED"/>
    <property type="match status" value="1"/>
</dbReference>
<evidence type="ECO:0000256" key="8">
    <source>
        <dbReference type="ARBA" id="ARBA00022840"/>
    </source>
</evidence>
<keyword evidence="7" id="KW-0418">Kinase</keyword>
<dbReference type="InterPro" id="IPR018274">
    <property type="entry name" value="PEP_util_AS"/>
</dbReference>
<keyword evidence="4" id="KW-0808">Transferase</keyword>
<dbReference type="InterPro" id="IPR023151">
    <property type="entry name" value="PEP_util_CS"/>
</dbReference>
<dbReference type="InterPro" id="IPR008279">
    <property type="entry name" value="PEP-util_enz_mobile_dom"/>
</dbReference>
<dbReference type="Gene3D" id="3.30.470.20">
    <property type="entry name" value="ATP-grasp fold, B domain"/>
    <property type="match status" value="1"/>
</dbReference>
<evidence type="ECO:0000256" key="3">
    <source>
        <dbReference type="ARBA" id="ARBA00011994"/>
    </source>
</evidence>
<evidence type="ECO:0000256" key="2">
    <source>
        <dbReference type="ARBA" id="ARBA00007837"/>
    </source>
</evidence>
<evidence type="ECO:0000256" key="5">
    <source>
        <dbReference type="ARBA" id="ARBA00022723"/>
    </source>
</evidence>
<reference evidence="14 15" key="1">
    <citation type="submission" date="2024-02" db="EMBL/GenBank/DDBJ databases">
        <authorList>
            <person name="Chen Y."/>
            <person name="Shah S."/>
            <person name="Dougan E. K."/>
            <person name="Thang M."/>
            <person name="Chan C."/>
        </authorList>
    </citation>
    <scope>NUCLEOTIDE SEQUENCE [LARGE SCALE GENOMIC DNA]</scope>
</reference>
<proteinExistence type="inferred from homology"/>
<dbReference type="InterPro" id="IPR002192">
    <property type="entry name" value="PPDK_AMP/ATP-bd"/>
</dbReference>
<dbReference type="Gene3D" id="1.20.80.30">
    <property type="match status" value="1"/>
</dbReference>
<dbReference type="EC" id="2.7.9.1" evidence="3"/>
<feature type="compositionally biased region" description="Basic and acidic residues" evidence="10">
    <location>
        <begin position="954"/>
        <end position="963"/>
    </location>
</feature>
<evidence type="ECO:0000259" key="12">
    <source>
        <dbReference type="Pfam" id="PF01326"/>
    </source>
</evidence>
<evidence type="ECO:0000256" key="1">
    <source>
        <dbReference type="ARBA" id="ARBA00001946"/>
    </source>
</evidence>
<dbReference type="SUPFAM" id="SSF51621">
    <property type="entry name" value="Phosphoenolpyruvate/pyruvate domain"/>
    <property type="match status" value="1"/>
</dbReference>
<dbReference type="InterPro" id="IPR040442">
    <property type="entry name" value="Pyrv_kinase-like_dom_sf"/>
</dbReference>
<gene>
    <name evidence="14" type="ORF">SCF082_LOCUS39226</name>
</gene>
<evidence type="ECO:0000313" key="14">
    <source>
        <dbReference type="EMBL" id="CAK9082538.1"/>
    </source>
</evidence>
<evidence type="ECO:0000256" key="7">
    <source>
        <dbReference type="ARBA" id="ARBA00022777"/>
    </source>
</evidence>
<feature type="domain" description="PEP-utilising enzyme C-terminal" evidence="13">
    <location>
        <begin position="430"/>
        <end position="721"/>
    </location>
</feature>
<protein>
    <recommendedName>
        <fullName evidence="3">pyruvate, phosphate dikinase</fullName>
        <ecNumber evidence="3">2.7.9.1</ecNumber>
    </recommendedName>
</protein>
<dbReference type="Pfam" id="PF00391">
    <property type="entry name" value="PEP-utilizers"/>
    <property type="match status" value="1"/>
</dbReference>
<dbReference type="Pfam" id="PF01326">
    <property type="entry name" value="PPDK_N"/>
    <property type="match status" value="2"/>
</dbReference>
<comment type="caution">
    <text evidence="14">The sequence shown here is derived from an EMBL/GenBank/DDBJ whole genome shotgun (WGS) entry which is preliminary data.</text>
</comment>
<feature type="domain" description="Pyruvate phosphate dikinase AMP/ATP-binding" evidence="12">
    <location>
        <begin position="1"/>
        <end position="191"/>
    </location>
</feature>
<comment type="cofactor">
    <cofactor evidence="1">
        <name>Mg(2+)</name>
        <dbReference type="ChEBI" id="CHEBI:18420"/>
    </cofactor>
</comment>
<dbReference type="Gene3D" id="3.30.1490.20">
    <property type="entry name" value="ATP-grasp fold, A domain"/>
    <property type="match status" value="1"/>
</dbReference>
<evidence type="ECO:0000256" key="9">
    <source>
        <dbReference type="ARBA" id="ARBA00022842"/>
    </source>
</evidence>
<evidence type="ECO:0000313" key="15">
    <source>
        <dbReference type="Proteomes" id="UP001642464"/>
    </source>
</evidence>
<evidence type="ECO:0000259" key="13">
    <source>
        <dbReference type="Pfam" id="PF02896"/>
    </source>
</evidence>
<keyword evidence="9" id="KW-0460">Magnesium</keyword>
<dbReference type="InterPro" id="IPR036637">
    <property type="entry name" value="Phosphohistidine_dom_sf"/>
</dbReference>
<dbReference type="Gene3D" id="3.20.20.60">
    <property type="entry name" value="Phosphoenolpyruvate-binding domains"/>
    <property type="match status" value="2"/>
</dbReference>
<dbReference type="SUPFAM" id="SSF52009">
    <property type="entry name" value="Phosphohistidine domain"/>
    <property type="match status" value="1"/>
</dbReference>
<dbReference type="PROSITE" id="PS00742">
    <property type="entry name" value="PEP_ENZYMES_2"/>
    <property type="match status" value="1"/>
</dbReference>
<evidence type="ECO:0000259" key="11">
    <source>
        <dbReference type="Pfam" id="PF00391"/>
    </source>
</evidence>
<dbReference type="PANTHER" id="PTHR22931:SF9">
    <property type="entry name" value="PYRUVATE, PHOSPHATE DIKINASE 1, CHLOROPLASTIC"/>
    <property type="match status" value="1"/>
</dbReference>
<dbReference type="Proteomes" id="UP001642464">
    <property type="component" value="Unassembled WGS sequence"/>
</dbReference>
<comment type="similarity">
    <text evidence="2">Belongs to the PEP-utilizing enzyme family.</text>
</comment>
<evidence type="ECO:0000256" key="4">
    <source>
        <dbReference type="ARBA" id="ARBA00022679"/>
    </source>
</evidence>
<dbReference type="InterPro" id="IPR015813">
    <property type="entry name" value="Pyrv/PenolPyrv_kinase-like_dom"/>
</dbReference>
<dbReference type="Gene3D" id="3.50.30.10">
    <property type="entry name" value="Phosphohistidine domain"/>
    <property type="match status" value="1"/>
</dbReference>
<keyword evidence="6" id="KW-0547">Nucleotide-binding</keyword>
<keyword evidence="5" id="KW-0479">Metal-binding</keyword>
<organism evidence="14 15">
    <name type="scientific">Durusdinium trenchii</name>
    <dbReference type="NCBI Taxonomy" id="1381693"/>
    <lineage>
        <taxon>Eukaryota</taxon>
        <taxon>Sar</taxon>
        <taxon>Alveolata</taxon>
        <taxon>Dinophyceae</taxon>
        <taxon>Suessiales</taxon>
        <taxon>Symbiodiniaceae</taxon>
        <taxon>Durusdinium</taxon>
    </lineage>
</organism>
<dbReference type="InterPro" id="IPR013815">
    <property type="entry name" value="ATP_grasp_subdomain_1"/>
</dbReference>
<evidence type="ECO:0000256" key="10">
    <source>
        <dbReference type="SAM" id="MobiDB-lite"/>
    </source>
</evidence>
<accession>A0ABP0Q4U3</accession>
<evidence type="ECO:0000256" key="6">
    <source>
        <dbReference type="ARBA" id="ARBA00022741"/>
    </source>
</evidence>
<feature type="domain" description="Pyruvate phosphate dikinase AMP/ATP-binding" evidence="12">
    <location>
        <begin position="209"/>
        <end position="262"/>
    </location>
</feature>
<dbReference type="Pfam" id="PF02896">
    <property type="entry name" value="PEP-utilizers_C"/>
    <property type="match status" value="1"/>
</dbReference>
<dbReference type="Gene3D" id="1.10.189.10">
    <property type="entry name" value="Pyruvate Phosphate Dikinase, domain 2"/>
    <property type="match status" value="1"/>
</dbReference>
<keyword evidence="8" id="KW-0067">ATP-binding</keyword>
<sequence length="992" mass="108748">MDTVLNLGLNDKTVEALAKKSGDRRFAFDSYRRFVQMYSDVVLGIEINHFEKHLERAKEKRGDCELLAEDLEKLVKSYKTVVQLELGEEFPEDPKAQLWGAIGAVFNSWMNQRAKTYRQLHDIPEWWGTAVNVQAMVFGNMGSDCATGVAFTRDPSTGTNEFYGEFLVNAQGEDVVAGIRTPQELTIKARKSHGSDLPSLEEVMPNIFRELLAVRSQLETHYKDMQDIEFTIQQGKLYMLQTRNGKRTAPAALQIAVDMAKEGLITKSQALMSLKPDLIDQLLHPTLDPKAKKEVIAKGLPASPGAAGGKVVFSADEAVRRSKDGDKVILVRIETSPDDIHGLHAAEGVLTTRGIWRNGGMTSHAAVVARGMGRPCVAGAGGITVDYAAAKLTVGSVTVTEGQILTIDGSTGEVMVGEVPTVPPQLSGSFGIIMEWADEVRDMKVRANAETPADARQAKEFGAEGIGLVRTEHMFFDGQRIVAMRQMILATDENDRRQALEKRAAELQEANPMLGHRGCRLAITYPEICEMQARAIFEAAAEVGRSSKKLPVAEVMVPLVATTEELKLLKGVIEKTADAVKKEQGITFTYKVGTMIELPRAALQAGKLAEMAEFFSFGTNDLTQTTYGLSRDDAGSFLPEYKAKGIVEQDPFVSLDPDGVGELITMAVQRGRSTRPDMKMGICGEHGGDPASIEVCERIGLDYVSCSPFRVPVARLAAAQSALKTQGEKAKQSSTKATKPRVQNFGPWARRWAALDYSLSCDMQKPGLARQSQWLVRGGSLVLGTATGLACNFEPEHLVILTGRCCGLGMGRSPGIDGSSASLCRSQDMDTPGHSVASPRIVRDASVIPEEPEVVSCGDSGEVEDARNSNFIQVEYKYVKDRRQVKDCGPSIQWEDSIANRMVSLPFEPGSIWIISDSKFNDAREQPKVIRTSLVEILSRRDKLDMEFRESLQDAHSPEWSGREEDDESSHHSWGTNWSHHTTSTIGFLTGF</sequence>
<name>A0ABP0Q4U3_9DINO</name>
<dbReference type="PROSITE" id="PS00370">
    <property type="entry name" value="PEP_ENZYMES_PHOS_SITE"/>
    <property type="match status" value="1"/>
</dbReference>
<keyword evidence="15" id="KW-1185">Reference proteome</keyword>
<dbReference type="EMBL" id="CAXAMM010038973">
    <property type="protein sequence ID" value="CAK9082538.1"/>
    <property type="molecule type" value="Genomic_DNA"/>
</dbReference>
<dbReference type="InterPro" id="IPR000121">
    <property type="entry name" value="PEP_util_C"/>
</dbReference>
<dbReference type="InterPro" id="IPR010121">
    <property type="entry name" value="Pyruvate_phosphate_dikinase"/>
</dbReference>
<dbReference type="SUPFAM" id="SSF56059">
    <property type="entry name" value="Glutathione synthetase ATP-binding domain-like"/>
    <property type="match status" value="1"/>
</dbReference>
<feature type="domain" description="PEP-utilising enzyme mobile" evidence="11">
    <location>
        <begin position="326"/>
        <end position="412"/>
    </location>
</feature>